<evidence type="ECO:0000256" key="1">
    <source>
        <dbReference type="ARBA" id="ARBA00004123"/>
    </source>
</evidence>
<evidence type="ECO:0000256" key="3">
    <source>
        <dbReference type="ARBA" id="ARBA00019618"/>
    </source>
</evidence>
<organism evidence="8 9">
    <name type="scientific">Racocetra fulgida</name>
    <dbReference type="NCBI Taxonomy" id="60492"/>
    <lineage>
        <taxon>Eukaryota</taxon>
        <taxon>Fungi</taxon>
        <taxon>Fungi incertae sedis</taxon>
        <taxon>Mucoromycota</taxon>
        <taxon>Glomeromycotina</taxon>
        <taxon>Glomeromycetes</taxon>
        <taxon>Diversisporales</taxon>
        <taxon>Gigasporaceae</taxon>
        <taxon>Racocetra</taxon>
    </lineage>
</organism>
<name>A0A9N9EZT0_9GLOM</name>
<dbReference type="PANTHER" id="PTHR48249">
    <property type="entry name" value="MEDIATOR OF RNA POLYMERASE II TRANSCRIPTION SUBUNIT 13"/>
    <property type="match status" value="1"/>
</dbReference>
<dbReference type="EMBL" id="CAJVPZ010001792">
    <property type="protein sequence ID" value="CAG8499969.1"/>
    <property type="molecule type" value="Genomic_DNA"/>
</dbReference>
<comment type="subcellular location">
    <subcellularLocation>
        <location evidence="1">Nucleus</location>
    </subcellularLocation>
</comment>
<dbReference type="PANTHER" id="PTHR48249:SF3">
    <property type="entry name" value="MEDIATOR OF RNA POLYMERASE II TRANSCRIPTION SUBUNIT 13"/>
    <property type="match status" value="1"/>
</dbReference>
<keyword evidence="7" id="KW-0539">Nucleus</keyword>
<protein>
    <recommendedName>
        <fullName evidence="3">Mediator of RNA polymerase II transcription subunit 13</fullName>
    </recommendedName>
</protein>
<keyword evidence="4" id="KW-0678">Repressor</keyword>
<evidence type="ECO:0000256" key="5">
    <source>
        <dbReference type="ARBA" id="ARBA00023015"/>
    </source>
</evidence>
<reference evidence="8" key="1">
    <citation type="submission" date="2021-06" db="EMBL/GenBank/DDBJ databases">
        <authorList>
            <person name="Kallberg Y."/>
            <person name="Tangrot J."/>
            <person name="Rosling A."/>
        </authorList>
    </citation>
    <scope>NUCLEOTIDE SEQUENCE</scope>
    <source>
        <strain evidence="8">IN212</strain>
    </source>
</reference>
<evidence type="ECO:0000256" key="2">
    <source>
        <dbReference type="ARBA" id="ARBA00009354"/>
    </source>
</evidence>
<dbReference type="Proteomes" id="UP000789396">
    <property type="component" value="Unassembled WGS sequence"/>
</dbReference>
<gene>
    <name evidence="8" type="ORF">RFULGI_LOCUS2389</name>
</gene>
<sequence length="322" mass="37160">TKQISAPIMNSRKLEFINAGRLSMIIDFYGPSGCRMLRTVDKVITEIKKAIIDMSNSMRKPDGLQLSVKGPLTVREYHNFDECHESDSKMQNNEDTESNFREFSTPDVITSSNDYLIETSPEILKFWDTHKLTPYDGAKNVKYLVMFPESENLRYYIEYFFDELRVQYEFILISNYLPDLALLPNESELSQQIRSYELACEQLAPFVLPKPSVVSVNFKLTKDPLPLEELVTYDTILQISYGYSCESFSTTVPLTTTKQLFSSAWDKIRKTMGDYRQTIITKVGVITKEEKDRDVTIVSIDIEPALTINPILENKHQKLKHL</sequence>
<feature type="non-terminal residue" evidence="8">
    <location>
        <position position="1"/>
    </location>
</feature>
<dbReference type="GO" id="GO:0016592">
    <property type="term" value="C:mediator complex"/>
    <property type="evidence" value="ECO:0007669"/>
    <property type="project" value="TreeGrafter"/>
</dbReference>
<dbReference type="GO" id="GO:0003713">
    <property type="term" value="F:transcription coactivator activity"/>
    <property type="evidence" value="ECO:0007669"/>
    <property type="project" value="TreeGrafter"/>
</dbReference>
<dbReference type="GO" id="GO:0045944">
    <property type="term" value="P:positive regulation of transcription by RNA polymerase II"/>
    <property type="evidence" value="ECO:0007669"/>
    <property type="project" value="TreeGrafter"/>
</dbReference>
<keyword evidence="9" id="KW-1185">Reference proteome</keyword>
<evidence type="ECO:0000256" key="7">
    <source>
        <dbReference type="ARBA" id="ARBA00023242"/>
    </source>
</evidence>
<evidence type="ECO:0000256" key="4">
    <source>
        <dbReference type="ARBA" id="ARBA00022491"/>
    </source>
</evidence>
<dbReference type="OrthoDB" id="103819at2759"/>
<dbReference type="InterPro" id="IPR051139">
    <property type="entry name" value="Mediator_complx_sub13"/>
</dbReference>
<evidence type="ECO:0000256" key="6">
    <source>
        <dbReference type="ARBA" id="ARBA00023163"/>
    </source>
</evidence>
<comment type="similarity">
    <text evidence="2">Belongs to the Mediator complex subunit 13 family.</text>
</comment>
<keyword evidence="6" id="KW-0804">Transcription</keyword>
<dbReference type="AlphaFoldDB" id="A0A9N9EZT0"/>
<proteinExistence type="inferred from homology"/>
<evidence type="ECO:0000313" key="8">
    <source>
        <dbReference type="EMBL" id="CAG8499969.1"/>
    </source>
</evidence>
<comment type="caution">
    <text evidence="8">The sequence shown here is derived from an EMBL/GenBank/DDBJ whole genome shotgun (WGS) entry which is preliminary data.</text>
</comment>
<evidence type="ECO:0000313" key="9">
    <source>
        <dbReference type="Proteomes" id="UP000789396"/>
    </source>
</evidence>
<accession>A0A9N9EZT0</accession>
<keyword evidence="5" id="KW-0805">Transcription regulation</keyword>